<organism evidence="1 2">
    <name type="scientific">Xenopus laevis</name>
    <name type="common">African clawed frog</name>
    <dbReference type="NCBI Taxonomy" id="8355"/>
    <lineage>
        <taxon>Eukaryota</taxon>
        <taxon>Metazoa</taxon>
        <taxon>Chordata</taxon>
        <taxon>Craniata</taxon>
        <taxon>Vertebrata</taxon>
        <taxon>Euteleostomi</taxon>
        <taxon>Amphibia</taxon>
        <taxon>Batrachia</taxon>
        <taxon>Anura</taxon>
        <taxon>Pipoidea</taxon>
        <taxon>Pipidae</taxon>
        <taxon>Xenopodinae</taxon>
        <taxon>Xenopus</taxon>
        <taxon>Xenopus</taxon>
    </lineage>
</organism>
<reference evidence="2" key="1">
    <citation type="journal article" date="2016" name="Nature">
        <title>Genome evolution in the allotetraploid frog Xenopus laevis.</title>
        <authorList>
            <person name="Session A.M."/>
            <person name="Uno Y."/>
            <person name="Kwon T."/>
            <person name="Chapman J.A."/>
            <person name="Toyoda A."/>
            <person name="Takahashi S."/>
            <person name="Fukui A."/>
            <person name="Hikosaka A."/>
            <person name="Suzuki A."/>
            <person name="Kondo M."/>
            <person name="van Heeringen S.J."/>
            <person name="Quigley I."/>
            <person name="Heinz S."/>
            <person name="Ogino H."/>
            <person name="Ochi H."/>
            <person name="Hellsten U."/>
            <person name="Lyons J.B."/>
            <person name="Simakov O."/>
            <person name="Putnam N."/>
            <person name="Stites J."/>
            <person name="Kuroki Y."/>
            <person name="Tanaka T."/>
            <person name="Michiue T."/>
            <person name="Watanabe M."/>
            <person name="Bogdanovic O."/>
            <person name="Lister R."/>
            <person name="Georgiou G."/>
            <person name="Paranjpe S.S."/>
            <person name="van Kruijsbergen I."/>
            <person name="Shu S."/>
            <person name="Carlson J."/>
            <person name="Kinoshita T."/>
            <person name="Ohta Y."/>
            <person name="Mawaribuchi S."/>
            <person name="Jenkins J."/>
            <person name="Grimwood J."/>
            <person name="Schmutz J."/>
            <person name="Mitros T."/>
            <person name="Mozaffari S.V."/>
            <person name="Suzuki Y."/>
            <person name="Haramoto Y."/>
            <person name="Yamamoto T.S."/>
            <person name="Takagi C."/>
            <person name="Heald R."/>
            <person name="Miller K."/>
            <person name="Haudenschild C."/>
            <person name="Kitzman J."/>
            <person name="Nakayama T."/>
            <person name="Izutsu Y."/>
            <person name="Robert J."/>
            <person name="Fortriede J."/>
            <person name="Burns K."/>
            <person name="Lotay V."/>
            <person name="Karimi K."/>
            <person name="Yasuoka Y."/>
            <person name="Dichmann D.S."/>
            <person name="Flajnik M.F."/>
            <person name="Houston D.W."/>
            <person name="Shendure J."/>
            <person name="DuPasquier L."/>
            <person name="Vize P.D."/>
            <person name="Zorn A.M."/>
            <person name="Ito M."/>
            <person name="Marcotte E.M."/>
            <person name="Wallingford J.B."/>
            <person name="Ito Y."/>
            <person name="Asashima M."/>
            <person name="Ueno N."/>
            <person name="Matsuda Y."/>
            <person name="Veenstra G.J."/>
            <person name="Fujiyama A."/>
            <person name="Harland R.M."/>
            <person name="Taira M."/>
            <person name="Rokhsar D.S."/>
        </authorList>
    </citation>
    <scope>NUCLEOTIDE SEQUENCE [LARGE SCALE GENOMIC DNA]</scope>
    <source>
        <strain evidence="2">J</strain>
    </source>
</reference>
<dbReference type="AlphaFoldDB" id="A0A974CVA4"/>
<gene>
    <name evidence="1" type="ORF">XELAEV_18026215mg</name>
</gene>
<dbReference type="Proteomes" id="UP000694892">
    <property type="component" value="Chromosome 5L"/>
</dbReference>
<sequence>MNFQLKVVETQSRLLSRGATDSLGCCHFNATEAGRLCVITNYTAVLAAAAEPLGRVMGQPLFFGKISEAGASVVAELQM</sequence>
<dbReference type="EMBL" id="CM004474">
    <property type="protein sequence ID" value="OCT79401.1"/>
    <property type="molecule type" value="Genomic_DNA"/>
</dbReference>
<evidence type="ECO:0000313" key="2">
    <source>
        <dbReference type="Proteomes" id="UP000694892"/>
    </source>
</evidence>
<name>A0A974CVA4_XENLA</name>
<protein>
    <submittedName>
        <fullName evidence="1">Uncharacterized protein</fullName>
    </submittedName>
</protein>
<accession>A0A974CVA4</accession>
<evidence type="ECO:0000313" key="1">
    <source>
        <dbReference type="EMBL" id="OCT79401.1"/>
    </source>
</evidence>
<proteinExistence type="predicted"/>